<evidence type="ECO:0000256" key="1">
    <source>
        <dbReference type="ARBA" id="ARBA00010090"/>
    </source>
</evidence>
<accession>A0AA88TYH7</accession>
<dbReference type="PANTHER" id="PTHR14096:SF28">
    <property type="entry name" value="APOLIPOPROTEIN L, 1-RELATED"/>
    <property type="match status" value="1"/>
</dbReference>
<protein>
    <recommendedName>
        <fullName evidence="4">Apolipoprotein L3</fullName>
    </recommendedName>
</protein>
<dbReference type="AlphaFoldDB" id="A0AA88TYH7"/>
<evidence type="ECO:0008006" key="4">
    <source>
        <dbReference type="Google" id="ProtNLM"/>
    </source>
</evidence>
<sequence>MASSIRRQRRNSLDKPPHISDVIHLKEEFIALYERHYHELQECTQVLSHLINTFEEDFRHATEATRIVGIVGEVTKITGLALAPFTLGASAVVADIGSAVAFGAGIGSGLLNFMKMHQQKK</sequence>
<dbReference type="GO" id="GO:0008289">
    <property type="term" value="F:lipid binding"/>
    <property type="evidence" value="ECO:0007669"/>
    <property type="project" value="InterPro"/>
</dbReference>
<comment type="similarity">
    <text evidence="1">Belongs to the apolipoprotein L family.</text>
</comment>
<dbReference type="Proteomes" id="UP001187343">
    <property type="component" value="Unassembled WGS sequence"/>
</dbReference>
<dbReference type="GO" id="GO:0016020">
    <property type="term" value="C:membrane"/>
    <property type="evidence" value="ECO:0007669"/>
    <property type="project" value="TreeGrafter"/>
</dbReference>
<organism evidence="2 3">
    <name type="scientific">Cirrhinus molitorella</name>
    <name type="common">mud carp</name>
    <dbReference type="NCBI Taxonomy" id="172907"/>
    <lineage>
        <taxon>Eukaryota</taxon>
        <taxon>Metazoa</taxon>
        <taxon>Chordata</taxon>
        <taxon>Craniata</taxon>
        <taxon>Vertebrata</taxon>
        <taxon>Euteleostomi</taxon>
        <taxon>Actinopterygii</taxon>
        <taxon>Neopterygii</taxon>
        <taxon>Teleostei</taxon>
        <taxon>Ostariophysi</taxon>
        <taxon>Cypriniformes</taxon>
        <taxon>Cyprinidae</taxon>
        <taxon>Labeoninae</taxon>
        <taxon>Labeonini</taxon>
        <taxon>Cirrhinus</taxon>
    </lineage>
</organism>
<evidence type="ECO:0000313" key="3">
    <source>
        <dbReference type="Proteomes" id="UP001187343"/>
    </source>
</evidence>
<dbReference type="InterPro" id="IPR008405">
    <property type="entry name" value="ApoL"/>
</dbReference>
<dbReference type="GO" id="GO:0042157">
    <property type="term" value="P:lipoprotein metabolic process"/>
    <property type="evidence" value="ECO:0007669"/>
    <property type="project" value="InterPro"/>
</dbReference>
<dbReference type="GO" id="GO:0006869">
    <property type="term" value="P:lipid transport"/>
    <property type="evidence" value="ECO:0007669"/>
    <property type="project" value="InterPro"/>
</dbReference>
<dbReference type="EMBL" id="JAUYZG010000001">
    <property type="protein sequence ID" value="KAK2915774.1"/>
    <property type="molecule type" value="Genomic_DNA"/>
</dbReference>
<dbReference type="PANTHER" id="PTHR14096">
    <property type="entry name" value="APOLIPOPROTEIN L"/>
    <property type="match status" value="1"/>
</dbReference>
<dbReference type="Pfam" id="PF05461">
    <property type="entry name" value="ApoL"/>
    <property type="match status" value="1"/>
</dbReference>
<reference evidence="2" key="1">
    <citation type="submission" date="2023-08" db="EMBL/GenBank/DDBJ databases">
        <title>Chromosome-level Genome Assembly of mud carp (Cirrhinus molitorella).</title>
        <authorList>
            <person name="Liu H."/>
        </authorList>
    </citation>
    <scope>NUCLEOTIDE SEQUENCE</scope>
    <source>
        <strain evidence="2">Prfri</strain>
        <tissue evidence="2">Muscle</tissue>
    </source>
</reference>
<gene>
    <name evidence="2" type="ORF">Q8A67_000148</name>
</gene>
<dbReference type="GO" id="GO:0005576">
    <property type="term" value="C:extracellular region"/>
    <property type="evidence" value="ECO:0007669"/>
    <property type="project" value="InterPro"/>
</dbReference>
<proteinExistence type="inferred from homology"/>
<keyword evidence="3" id="KW-1185">Reference proteome</keyword>
<comment type="caution">
    <text evidence="2">The sequence shown here is derived from an EMBL/GenBank/DDBJ whole genome shotgun (WGS) entry which is preliminary data.</text>
</comment>
<evidence type="ECO:0000313" key="2">
    <source>
        <dbReference type="EMBL" id="KAK2915774.1"/>
    </source>
</evidence>
<name>A0AA88TYH7_9TELE</name>